<dbReference type="EMBL" id="GL945017">
    <property type="protein sequence ID" value="EGN57949.1"/>
    <property type="molecule type" value="Genomic_DNA"/>
</dbReference>
<dbReference type="AlphaFoldDB" id="F8NBI7"/>
<accession>F8NBI7</accession>
<feature type="transmembrane region" description="Helical" evidence="1">
    <location>
        <begin position="23"/>
        <end position="42"/>
    </location>
</feature>
<reference evidence="3" key="1">
    <citation type="journal article" date="2011" name="Stand. Genomic Sci.">
        <title>Non-contiguous finished genome sequence of the opportunistic oral pathogen Prevotella multisaccharivorax type strain (PPPA20).</title>
        <authorList>
            <person name="Pati A."/>
            <person name="Gronow S."/>
            <person name="Lu M."/>
            <person name="Lapidus A."/>
            <person name="Nolan M."/>
            <person name="Lucas S."/>
            <person name="Hammon N."/>
            <person name="Deshpande S."/>
            <person name="Cheng J.F."/>
            <person name="Tapia R."/>
            <person name="Han C."/>
            <person name="Goodwin L."/>
            <person name="Pitluck S."/>
            <person name="Liolios K."/>
            <person name="Pagani I."/>
            <person name="Mavromatis K."/>
            <person name="Mikhailova N."/>
            <person name="Huntemann M."/>
            <person name="Chen A."/>
            <person name="Palaniappan K."/>
            <person name="Land M."/>
            <person name="Hauser L."/>
            <person name="Detter J.C."/>
            <person name="Brambilla E.M."/>
            <person name="Rohde M."/>
            <person name="Goker M."/>
            <person name="Woyke T."/>
            <person name="Bristow J."/>
            <person name="Eisen J.A."/>
            <person name="Markowitz V."/>
            <person name="Hugenholtz P."/>
            <person name="Kyrpides N.C."/>
            <person name="Klenk H.P."/>
            <person name="Ivanova N."/>
        </authorList>
    </citation>
    <scope>NUCLEOTIDE SEQUENCE [LARGE SCALE GENOMIC DNA]</scope>
    <source>
        <strain evidence="3">DSM 17128</strain>
    </source>
</reference>
<dbReference type="Proteomes" id="UP000002772">
    <property type="component" value="Unassembled WGS sequence"/>
</dbReference>
<sequence length="326" mass="37109">MRTLDRAYHLIKSFLSDFSGKEFLIFLFFLALSSIFWLMMTLNETYEVEFKVPMVVTGVPKNVVMTSEPSDTIRVSVRDKGLVILLYSTYKRFHPLAIRFATYADKETGHGEIPSSDLLRQLRLQVYGSSTITSVKCEQSSFSFNYGLNRRIKIMLTGKVVPIDNYYLAHVQIKPDNATVYASRHVLSRIGSVLTEQLDISNFNDTVTREIGLRPITGAKIVPMKVKVTLYPDVLTEGSVDVPITTVNRPKDLVVRTFPQSVKVKYNVGANVYRLVRPADFQVTADFKEISSHPSDKCNIYLHNNSRYARNAKLEVSQVDYLIEQQ</sequence>
<keyword evidence="1" id="KW-0472">Membrane</keyword>
<dbReference type="PANTHER" id="PTHR37804:SF1">
    <property type="entry name" value="CDAA REGULATORY PROTEIN CDAR"/>
    <property type="match status" value="1"/>
</dbReference>
<organism evidence="2 3">
    <name type="scientific">Hallella multisaccharivorax DSM 17128</name>
    <dbReference type="NCBI Taxonomy" id="688246"/>
    <lineage>
        <taxon>Bacteria</taxon>
        <taxon>Pseudomonadati</taxon>
        <taxon>Bacteroidota</taxon>
        <taxon>Bacteroidia</taxon>
        <taxon>Bacteroidales</taxon>
        <taxon>Prevotellaceae</taxon>
        <taxon>Hallella</taxon>
    </lineage>
</organism>
<protein>
    <submittedName>
        <fullName evidence="2">YbbR family protein</fullName>
    </submittedName>
</protein>
<name>F8NBI7_9BACT</name>
<dbReference type="Pfam" id="PF07949">
    <property type="entry name" value="YbbR"/>
    <property type="match status" value="1"/>
</dbReference>
<keyword evidence="3" id="KW-1185">Reference proteome</keyword>
<dbReference type="Gene3D" id="2.170.120.40">
    <property type="entry name" value="YbbR-like domain"/>
    <property type="match status" value="1"/>
</dbReference>
<dbReference type="eggNOG" id="COG4856">
    <property type="taxonomic scope" value="Bacteria"/>
</dbReference>
<evidence type="ECO:0000313" key="2">
    <source>
        <dbReference type="EMBL" id="EGN57949.1"/>
    </source>
</evidence>
<evidence type="ECO:0000256" key="1">
    <source>
        <dbReference type="SAM" id="Phobius"/>
    </source>
</evidence>
<dbReference type="STRING" id="688246.Premu_2595"/>
<keyword evidence="1" id="KW-1133">Transmembrane helix</keyword>
<dbReference type="InterPro" id="IPR012505">
    <property type="entry name" value="YbbR"/>
</dbReference>
<evidence type="ECO:0000313" key="3">
    <source>
        <dbReference type="Proteomes" id="UP000002772"/>
    </source>
</evidence>
<proteinExistence type="predicted"/>
<dbReference type="OrthoDB" id="1115707at2"/>
<dbReference type="RefSeq" id="WP_007575840.1">
    <property type="nucleotide sequence ID" value="NZ_BPTS01000002.1"/>
</dbReference>
<gene>
    <name evidence="2" type="ORF">Premu_2595</name>
</gene>
<keyword evidence="1" id="KW-0812">Transmembrane</keyword>
<dbReference type="PANTHER" id="PTHR37804">
    <property type="entry name" value="CDAA REGULATORY PROTEIN CDAR"/>
    <property type="match status" value="1"/>
</dbReference>
<dbReference type="Gene3D" id="2.170.120.30">
    <property type="match status" value="1"/>
</dbReference>
<dbReference type="InterPro" id="IPR053154">
    <property type="entry name" value="c-di-AMP_regulator"/>
</dbReference>
<dbReference type="HOGENOM" id="CLU_069602_0_0_10"/>